<evidence type="ECO:0000256" key="4">
    <source>
        <dbReference type="SAM" id="SignalP"/>
    </source>
</evidence>
<keyword evidence="4" id="KW-0732">Signal</keyword>
<evidence type="ECO:0000313" key="6">
    <source>
        <dbReference type="EMBL" id="KTD51781.1"/>
    </source>
</evidence>
<dbReference type="STRING" id="45073.Lqui_0625"/>
<dbReference type="InterPro" id="IPR001547">
    <property type="entry name" value="Glyco_hydro_5"/>
</dbReference>
<dbReference type="PATRIC" id="fig|45073.5.peg.658"/>
<keyword evidence="1 3" id="KW-0378">Hydrolase</keyword>
<dbReference type="Proteomes" id="UP000054618">
    <property type="component" value="Unassembled WGS sequence"/>
</dbReference>
<dbReference type="InterPro" id="IPR017853">
    <property type="entry name" value="GH"/>
</dbReference>
<feature type="chain" id="PRO_5006917238" evidence="4">
    <location>
        <begin position="18"/>
        <end position="500"/>
    </location>
</feature>
<dbReference type="PANTHER" id="PTHR34142:SF1">
    <property type="entry name" value="GLYCOSIDE HYDROLASE FAMILY 5 DOMAIN-CONTAINING PROTEIN"/>
    <property type="match status" value="1"/>
</dbReference>
<keyword evidence="2 3" id="KW-0326">Glycosidase</keyword>
<keyword evidence="7" id="KW-1185">Reference proteome</keyword>
<gene>
    <name evidence="6" type="primary">egl</name>
    <name evidence="6" type="ORF">Lqui_0625</name>
</gene>
<reference evidence="6 7" key="1">
    <citation type="submission" date="2015-11" db="EMBL/GenBank/DDBJ databases">
        <title>Genomic analysis of 38 Legionella species identifies large and diverse effector repertoires.</title>
        <authorList>
            <person name="Burstein D."/>
            <person name="Amaro F."/>
            <person name="Zusman T."/>
            <person name="Lifshitz Z."/>
            <person name="Cohen O."/>
            <person name="Gilbert J.A."/>
            <person name="Pupko T."/>
            <person name="Shuman H.A."/>
            <person name="Segal G."/>
        </authorList>
    </citation>
    <scope>NUCLEOTIDE SEQUENCE [LARGE SCALE GENOMIC DNA]</scope>
    <source>
        <strain evidence="6 7">CDC#1442-AUS-E</strain>
    </source>
</reference>
<sequence length="500" mass="54696">MLKIIPVVLLLPGISYAASMTNSIAGVGPGGSVKPYICIQNEGGTVTLPLAPGQSGDANAASGNQYYAGATLRFGGCSSDNTYLGYIGFNINNSGNNAISAYTPPEGVHITYKDRQIDSRGVVTGAIDYTPIDSNMNLPNPKENSYWQFAGINLSGLEFGKTIDPVVVPNLSEKDSTTANSDLKDTETFIKAGVNTVRVPISWGYVQLDGAGKGDINKSYYDNYLRPLLQSLSHAKVNTIIDLHAYMRYSKFGEQYSGCGAEGPCPDGTLVLDSKAYESVWGQLVDLIQQDSQIDKNYIMLDLVNEPVGIPDDKVFTIQADLIKYLRNKGFQGYILVEGNSWTGLHSWTTYQWTGSDGQTYSNATLFTRENFAEAGITDLSKILINVHQYLDSDYSGTHNDCLQDLTTKGPNAFNLDEFVDYLQENQLKAMVTEFGTGTNAGSCSAPLKQFMQYLQENSAKGKDYGFAGWTIWSTGHGWGGYNLRVKPDSYQFNVMKDFL</sequence>
<evidence type="ECO:0000256" key="3">
    <source>
        <dbReference type="RuleBase" id="RU361153"/>
    </source>
</evidence>
<comment type="similarity">
    <text evidence="3">Belongs to the glycosyl hydrolase 5 (cellulase A) family.</text>
</comment>
<dbReference type="EC" id="3.2.1.4" evidence="6"/>
<dbReference type="GO" id="GO:0009251">
    <property type="term" value="P:glucan catabolic process"/>
    <property type="evidence" value="ECO:0007669"/>
    <property type="project" value="TreeGrafter"/>
</dbReference>
<evidence type="ECO:0000256" key="2">
    <source>
        <dbReference type="ARBA" id="ARBA00023295"/>
    </source>
</evidence>
<dbReference type="RefSeq" id="WP_083499166.1">
    <property type="nucleotide sequence ID" value="NZ_CAAAIK010000027.1"/>
</dbReference>
<dbReference type="EMBL" id="LNYS01000006">
    <property type="protein sequence ID" value="KTD51781.1"/>
    <property type="molecule type" value="Genomic_DNA"/>
</dbReference>
<name>A0A0W0Y4P5_9GAMM</name>
<evidence type="ECO:0000259" key="5">
    <source>
        <dbReference type="Pfam" id="PF00150"/>
    </source>
</evidence>
<feature type="signal peptide" evidence="4">
    <location>
        <begin position="1"/>
        <end position="17"/>
    </location>
</feature>
<dbReference type="PANTHER" id="PTHR34142">
    <property type="entry name" value="ENDO-BETA-1,4-GLUCANASE A"/>
    <property type="match status" value="1"/>
</dbReference>
<dbReference type="GO" id="GO:0008810">
    <property type="term" value="F:cellulase activity"/>
    <property type="evidence" value="ECO:0007669"/>
    <property type="project" value="UniProtKB-EC"/>
</dbReference>
<evidence type="ECO:0000313" key="7">
    <source>
        <dbReference type="Proteomes" id="UP000054618"/>
    </source>
</evidence>
<organism evidence="6 7">
    <name type="scientific">Legionella quinlivanii</name>
    <dbReference type="NCBI Taxonomy" id="45073"/>
    <lineage>
        <taxon>Bacteria</taxon>
        <taxon>Pseudomonadati</taxon>
        <taxon>Pseudomonadota</taxon>
        <taxon>Gammaproteobacteria</taxon>
        <taxon>Legionellales</taxon>
        <taxon>Legionellaceae</taxon>
        <taxon>Legionella</taxon>
    </lineage>
</organism>
<proteinExistence type="inferred from homology"/>
<comment type="caution">
    <text evidence="6">The sequence shown here is derived from an EMBL/GenBank/DDBJ whole genome shotgun (WGS) entry which is preliminary data.</text>
</comment>
<dbReference type="AlphaFoldDB" id="A0A0W0Y4P5"/>
<dbReference type="SUPFAM" id="SSF51445">
    <property type="entry name" value="(Trans)glycosidases"/>
    <property type="match status" value="1"/>
</dbReference>
<accession>A0A0W0Y4P5</accession>
<dbReference type="OrthoDB" id="6769681at2"/>
<dbReference type="Gene3D" id="3.20.20.80">
    <property type="entry name" value="Glycosidases"/>
    <property type="match status" value="1"/>
</dbReference>
<feature type="domain" description="Glycoside hydrolase family 5" evidence="5">
    <location>
        <begin position="186"/>
        <end position="474"/>
    </location>
</feature>
<protein>
    <submittedName>
        <fullName evidence="6">Endoglucanase</fullName>
        <ecNumber evidence="6">3.2.1.4</ecNumber>
    </submittedName>
</protein>
<evidence type="ECO:0000256" key="1">
    <source>
        <dbReference type="ARBA" id="ARBA00022801"/>
    </source>
</evidence>
<dbReference type="Pfam" id="PF00150">
    <property type="entry name" value="Cellulase"/>
    <property type="match status" value="1"/>
</dbReference>